<proteinExistence type="predicted"/>
<keyword evidence="2 3" id="KW-0040">ANK repeat</keyword>
<evidence type="ECO:0000256" key="3">
    <source>
        <dbReference type="PROSITE-ProRule" id="PRU00023"/>
    </source>
</evidence>
<dbReference type="SMART" id="SM00248">
    <property type="entry name" value="ANK"/>
    <property type="match status" value="4"/>
</dbReference>
<protein>
    <submittedName>
        <fullName evidence="4">Uncharacterized protein</fullName>
    </submittedName>
</protein>
<comment type="caution">
    <text evidence="4">The sequence shown here is derived from an EMBL/GenBank/DDBJ whole genome shotgun (WGS) entry which is preliminary data.</text>
</comment>
<feature type="repeat" description="ANK" evidence="3">
    <location>
        <begin position="11"/>
        <end position="35"/>
    </location>
</feature>
<dbReference type="Proteomes" id="UP000243217">
    <property type="component" value="Unassembled WGS sequence"/>
</dbReference>
<dbReference type="OrthoDB" id="20872at2759"/>
<reference evidence="4 5" key="1">
    <citation type="journal article" date="2014" name="Genome Biol. Evol.">
        <title>The secreted proteins of Achlya hypogyna and Thraustotheca clavata identify the ancestral oomycete secretome and reveal gene acquisitions by horizontal gene transfer.</title>
        <authorList>
            <person name="Misner I."/>
            <person name="Blouin N."/>
            <person name="Leonard G."/>
            <person name="Richards T.A."/>
            <person name="Lane C.E."/>
        </authorList>
    </citation>
    <scope>NUCLEOTIDE SEQUENCE [LARGE SCALE GENOMIC DNA]</scope>
    <source>
        <strain evidence="4 5">ATCC 34112</strain>
    </source>
</reference>
<dbReference type="PROSITE" id="PS50297">
    <property type="entry name" value="ANK_REP_REGION"/>
    <property type="match status" value="2"/>
</dbReference>
<feature type="repeat" description="ANK" evidence="3">
    <location>
        <begin position="36"/>
        <end position="61"/>
    </location>
</feature>
<accession>A0A1W0AB72</accession>
<keyword evidence="1" id="KW-0677">Repeat</keyword>
<name>A0A1W0AB72_9STRA</name>
<feature type="repeat" description="ANK" evidence="3">
    <location>
        <begin position="120"/>
        <end position="152"/>
    </location>
</feature>
<organism evidence="4 5">
    <name type="scientific">Thraustotheca clavata</name>
    <dbReference type="NCBI Taxonomy" id="74557"/>
    <lineage>
        <taxon>Eukaryota</taxon>
        <taxon>Sar</taxon>
        <taxon>Stramenopiles</taxon>
        <taxon>Oomycota</taxon>
        <taxon>Saprolegniomycetes</taxon>
        <taxon>Saprolegniales</taxon>
        <taxon>Achlyaceae</taxon>
        <taxon>Thraustotheca</taxon>
    </lineage>
</organism>
<dbReference type="PROSITE" id="PS50088">
    <property type="entry name" value="ANK_REPEAT"/>
    <property type="match status" value="3"/>
</dbReference>
<evidence type="ECO:0000313" key="5">
    <source>
        <dbReference type="Proteomes" id="UP000243217"/>
    </source>
</evidence>
<evidence type="ECO:0000256" key="2">
    <source>
        <dbReference type="ARBA" id="ARBA00023043"/>
    </source>
</evidence>
<dbReference type="SUPFAM" id="SSF48403">
    <property type="entry name" value="Ankyrin repeat"/>
    <property type="match status" value="1"/>
</dbReference>
<dbReference type="STRING" id="74557.A0A1W0AB72"/>
<sequence>MEELSMVILRASEFGDLEVVKKLLEKNANINHKDDHQQTPMHLVAQNKHDEMVELLLKSGAPAFKGHEEIVNILLKAGAAINSTDLVLETSKLHSVNNQHIPVVELLLKANAAINAKNKNGWTPLRLAANSGNGVLLKLLLNRGAIVNAKNNVWSYTCSKSYFC</sequence>
<gene>
    <name evidence="4" type="ORF">THRCLA_20134</name>
</gene>
<dbReference type="Pfam" id="PF13637">
    <property type="entry name" value="Ank_4"/>
    <property type="match status" value="1"/>
</dbReference>
<dbReference type="Pfam" id="PF12796">
    <property type="entry name" value="Ank_2"/>
    <property type="match status" value="1"/>
</dbReference>
<evidence type="ECO:0000256" key="1">
    <source>
        <dbReference type="ARBA" id="ARBA00022737"/>
    </source>
</evidence>
<evidence type="ECO:0000313" key="4">
    <source>
        <dbReference type="EMBL" id="OQS07532.1"/>
    </source>
</evidence>
<keyword evidence="5" id="KW-1185">Reference proteome</keyword>
<dbReference type="EMBL" id="JNBS01000231">
    <property type="protein sequence ID" value="OQS07532.1"/>
    <property type="molecule type" value="Genomic_DNA"/>
</dbReference>
<dbReference type="InterPro" id="IPR002110">
    <property type="entry name" value="Ankyrin_rpt"/>
</dbReference>
<dbReference type="Gene3D" id="1.25.40.20">
    <property type="entry name" value="Ankyrin repeat-containing domain"/>
    <property type="match status" value="2"/>
</dbReference>
<dbReference type="AlphaFoldDB" id="A0A1W0AB72"/>
<dbReference type="InterPro" id="IPR036770">
    <property type="entry name" value="Ankyrin_rpt-contain_sf"/>
</dbReference>
<dbReference type="PANTHER" id="PTHR24171">
    <property type="entry name" value="ANKYRIN REPEAT DOMAIN-CONTAINING PROTEIN 39-RELATED"/>
    <property type="match status" value="1"/>
</dbReference>